<dbReference type="SUPFAM" id="SSF57924">
    <property type="entry name" value="Inhibitor of apoptosis (IAP) repeat"/>
    <property type="match status" value="1"/>
</dbReference>
<dbReference type="Pfam" id="PF00653">
    <property type="entry name" value="BIR"/>
    <property type="match status" value="1"/>
</dbReference>
<dbReference type="PANTHER" id="PTHR46771">
    <property type="entry name" value="DETERIN"/>
    <property type="match status" value="1"/>
</dbReference>
<reference evidence="3 4" key="1">
    <citation type="journal article" date="2015" name="Fungal Genet. Biol.">
        <title>Evolution of novel wood decay mechanisms in Agaricales revealed by the genome sequences of Fistulina hepatica and Cylindrobasidium torrendii.</title>
        <authorList>
            <person name="Floudas D."/>
            <person name="Held B.W."/>
            <person name="Riley R."/>
            <person name="Nagy L.G."/>
            <person name="Koehler G."/>
            <person name="Ransdell A.S."/>
            <person name="Younus H."/>
            <person name="Chow J."/>
            <person name="Chiniquy J."/>
            <person name="Lipzen A."/>
            <person name="Tritt A."/>
            <person name="Sun H."/>
            <person name="Haridas S."/>
            <person name="LaButti K."/>
            <person name="Ohm R.A."/>
            <person name="Kues U."/>
            <person name="Blanchette R.A."/>
            <person name="Grigoriev I.V."/>
            <person name="Minto R.E."/>
            <person name="Hibbett D.S."/>
        </authorList>
    </citation>
    <scope>NUCLEOTIDE SEQUENCE [LARGE SCALE GENOMIC DNA]</scope>
    <source>
        <strain evidence="3 4">ATCC 64428</strain>
    </source>
</reference>
<dbReference type="PANTHER" id="PTHR46771:SF5">
    <property type="entry name" value="DETERIN"/>
    <property type="match status" value="1"/>
</dbReference>
<gene>
    <name evidence="3" type="ORF">FISHEDRAFT_50265</name>
</gene>
<accession>A0A0D7A3I9</accession>
<evidence type="ECO:0000313" key="4">
    <source>
        <dbReference type="Proteomes" id="UP000054144"/>
    </source>
</evidence>
<keyword evidence="2" id="KW-0862">Zinc</keyword>
<dbReference type="SMART" id="SM00238">
    <property type="entry name" value="BIR"/>
    <property type="match status" value="1"/>
</dbReference>
<dbReference type="CDD" id="cd00022">
    <property type="entry name" value="BIR"/>
    <property type="match status" value="1"/>
</dbReference>
<dbReference type="GO" id="GO:0046872">
    <property type="term" value="F:metal ion binding"/>
    <property type="evidence" value="ECO:0007669"/>
    <property type="project" value="UniProtKB-KW"/>
</dbReference>
<protein>
    <submittedName>
        <fullName evidence="3">Inhibitor of apoptosis repeat-containing protein</fullName>
    </submittedName>
</protein>
<keyword evidence="4" id="KW-1185">Reference proteome</keyword>
<sequence length="163" mass="19123">MEVYQKRLESFAKPKRIKPAKGRAVSISWPHDNADYKATPESLAEAGFFYKPELGFPDNVQCYLCKRELSEWEPDDDPLEIHYQKCEHCPWAVLRCGLLHDTDSHQRFVFPDKSRIPSSPFLEQMRYETFQAGKGWPYDEEGDAHRCHSRRVRCTRSLLFSLP</sequence>
<dbReference type="InterPro" id="IPR001370">
    <property type="entry name" value="BIR_rpt"/>
</dbReference>
<dbReference type="AlphaFoldDB" id="A0A0D7A3I9"/>
<organism evidence="3 4">
    <name type="scientific">Fistulina hepatica ATCC 64428</name>
    <dbReference type="NCBI Taxonomy" id="1128425"/>
    <lineage>
        <taxon>Eukaryota</taxon>
        <taxon>Fungi</taxon>
        <taxon>Dikarya</taxon>
        <taxon>Basidiomycota</taxon>
        <taxon>Agaricomycotina</taxon>
        <taxon>Agaricomycetes</taxon>
        <taxon>Agaricomycetidae</taxon>
        <taxon>Agaricales</taxon>
        <taxon>Fistulinaceae</taxon>
        <taxon>Fistulina</taxon>
    </lineage>
</organism>
<proteinExistence type="predicted"/>
<name>A0A0D7A3I9_9AGAR</name>
<dbReference type="InterPro" id="IPR051190">
    <property type="entry name" value="Baculoviral_IAP"/>
</dbReference>
<dbReference type="OrthoDB" id="2196114at2759"/>
<dbReference type="EMBL" id="KN882063">
    <property type="protein sequence ID" value="KIY44939.1"/>
    <property type="molecule type" value="Genomic_DNA"/>
</dbReference>
<evidence type="ECO:0000313" key="3">
    <source>
        <dbReference type="EMBL" id="KIY44939.1"/>
    </source>
</evidence>
<keyword evidence="1" id="KW-0479">Metal-binding</keyword>
<dbReference type="Gene3D" id="1.10.1170.10">
    <property type="entry name" value="Inhibitor Of Apoptosis Protein (2mihbC-IAP-1), Chain A"/>
    <property type="match status" value="1"/>
</dbReference>
<dbReference type="Proteomes" id="UP000054144">
    <property type="component" value="Unassembled WGS sequence"/>
</dbReference>
<evidence type="ECO:0000256" key="2">
    <source>
        <dbReference type="ARBA" id="ARBA00022833"/>
    </source>
</evidence>
<evidence type="ECO:0000256" key="1">
    <source>
        <dbReference type="ARBA" id="ARBA00022723"/>
    </source>
</evidence>
<dbReference type="PROSITE" id="PS50143">
    <property type="entry name" value="BIR_REPEAT_2"/>
    <property type="match status" value="1"/>
</dbReference>